<keyword evidence="2" id="KW-0902">Two-component regulatory system</keyword>
<feature type="domain" description="Response regulatory" evidence="8">
    <location>
        <begin position="3"/>
        <end position="117"/>
    </location>
</feature>
<evidence type="ECO:0000256" key="2">
    <source>
        <dbReference type="ARBA" id="ARBA00023012"/>
    </source>
</evidence>
<evidence type="ECO:0000256" key="6">
    <source>
        <dbReference type="PROSITE-ProRule" id="PRU00169"/>
    </source>
</evidence>
<keyword evidence="11" id="KW-1185">Reference proteome</keyword>
<dbReference type="InterPro" id="IPR011006">
    <property type="entry name" value="CheY-like_superfamily"/>
</dbReference>
<dbReference type="InterPro" id="IPR039420">
    <property type="entry name" value="WalR-like"/>
</dbReference>
<dbReference type="Gene3D" id="3.40.50.2300">
    <property type="match status" value="1"/>
</dbReference>
<keyword evidence="4 7" id="KW-0238">DNA-binding</keyword>
<dbReference type="SMART" id="SM00448">
    <property type="entry name" value="REC"/>
    <property type="match status" value="1"/>
</dbReference>
<feature type="DNA-binding region" description="OmpR/PhoB-type" evidence="7">
    <location>
        <begin position="132"/>
        <end position="230"/>
    </location>
</feature>
<dbReference type="InterPro" id="IPR036388">
    <property type="entry name" value="WH-like_DNA-bd_sf"/>
</dbReference>
<dbReference type="SUPFAM" id="SSF46894">
    <property type="entry name" value="C-terminal effector domain of the bipartite response regulators"/>
    <property type="match status" value="1"/>
</dbReference>
<dbReference type="PANTHER" id="PTHR48111:SF1">
    <property type="entry name" value="TWO-COMPONENT RESPONSE REGULATOR ORR33"/>
    <property type="match status" value="1"/>
</dbReference>
<evidence type="ECO:0000313" key="10">
    <source>
        <dbReference type="EMBL" id="MEC4175379.1"/>
    </source>
</evidence>
<dbReference type="PANTHER" id="PTHR48111">
    <property type="entry name" value="REGULATOR OF RPOS"/>
    <property type="match status" value="1"/>
</dbReference>
<sequence length="230" mass="25528">MTKILVADDEAALRGALDIILRKAGYETCMATDGAQAIEVFMQQRPDLAILDVMMPRLSGIEVCEALRAISPEVPLLMLSAKGAVSDKTCGLRAGADDYVVKPFDDEELLLRVEALLRRRGLAGVAEPKKLTETVTIGDLSIDPLRCEVTLDGRAVGLTPKEFQILALMADNIGRVFTREDLIEAIWGEEYESSNISIPVYIRRIRMKIEPDPSNPVHLKTVWRFGYKLE</sequence>
<dbReference type="CDD" id="cd00383">
    <property type="entry name" value="trans_reg_C"/>
    <property type="match status" value="1"/>
</dbReference>
<evidence type="ECO:0000256" key="1">
    <source>
        <dbReference type="ARBA" id="ARBA00022553"/>
    </source>
</evidence>
<dbReference type="Proteomes" id="UP001349994">
    <property type="component" value="Unassembled WGS sequence"/>
</dbReference>
<comment type="caution">
    <text evidence="10">The sequence shown here is derived from an EMBL/GenBank/DDBJ whole genome shotgun (WGS) entry which is preliminary data.</text>
</comment>
<organism evidence="10 11">
    <name type="scientific">Adlercreutzia wanghongyangiae</name>
    <dbReference type="NCBI Taxonomy" id="3111451"/>
    <lineage>
        <taxon>Bacteria</taxon>
        <taxon>Bacillati</taxon>
        <taxon>Actinomycetota</taxon>
        <taxon>Coriobacteriia</taxon>
        <taxon>Eggerthellales</taxon>
        <taxon>Eggerthellaceae</taxon>
        <taxon>Adlercreutzia</taxon>
    </lineage>
</organism>
<proteinExistence type="predicted"/>
<feature type="domain" description="OmpR/PhoB-type" evidence="9">
    <location>
        <begin position="132"/>
        <end position="230"/>
    </location>
</feature>
<keyword evidence="3" id="KW-0805">Transcription regulation</keyword>
<dbReference type="InterPro" id="IPR016032">
    <property type="entry name" value="Sig_transdc_resp-reg_C-effctor"/>
</dbReference>
<evidence type="ECO:0000256" key="4">
    <source>
        <dbReference type="ARBA" id="ARBA00023125"/>
    </source>
</evidence>
<dbReference type="SUPFAM" id="SSF52172">
    <property type="entry name" value="CheY-like"/>
    <property type="match status" value="1"/>
</dbReference>
<dbReference type="InterPro" id="IPR001789">
    <property type="entry name" value="Sig_transdc_resp-reg_receiver"/>
</dbReference>
<evidence type="ECO:0000256" key="3">
    <source>
        <dbReference type="ARBA" id="ARBA00023015"/>
    </source>
</evidence>
<evidence type="ECO:0000259" key="9">
    <source>
        <dbReference type="PROSITE" id="PS51755"/>
    </source>
</evidence>
<dbReference type="Pfam" id="PF00486">
    <property type="entry name" value="Trans_reg_C"/>
    <property type="match status" value="1"/>
</dbReference>
<keyword evidence="5" id="KW-0804">Transcription</keyword>
<evidence type="ECO:0000256" key="7">
    <source>
        <dbReference type="PROSITE-ProRule" id="PRU01091"/>
    </source>
</evidence>
<reference evidence="10 11" key="1">
    <citation type="submission" date="2024-01" db="EMBL/GenBank/DDBJ databases">
        <title>novel species in genus Adlercreutzia.</title>
        <authorList>
            <person name="Liu X."/>
        </authorList>
    </citation>
    <scope>NUCLEOTIDE SEQUENCE [LARGE SCALE GENOMIC DNA]</scope>
    <source>
        <strain evidence="10 11">R7</strain>
    </source>
</reference>
<dbReference type="PROSITE" id="PS51755">
    <property type="entry name" value="OMPR_PHOB"/>
    <property type="match status" value="1"/>
</dbReference>
<gene>
    <name evidence="10" type="ORF">VIN30_02815</name>
</gene>
<dbReference type="RefSeq" id="WP_338209118.1">
    <property type="nucleotide sequence ID" value="NZ_JAYMFF010000003.1"/>
</dbReference>
<evidence type="ECO:0000259" key="8">
    <source>
        <dbReference type="PROSITE" id="PS50110"/>
    </source>
</evidence>
<dbReference type="PROSITE" id="PS50110">
    <property type="entry name" value="RESPONSE_REGULATORY"/>
    <property type="match status" value="1"/>
</dbReference>
<accession>A0ABU6IG02</accession>
<keyword evidence="1 6" id="KW-0597">Phosphoprotein</keyword>
<protein>
    <submittedName>
        <fullName evidence="10">Response regulator transcription factor</fullName>
    </submittedName>
</protein>
<evidence type="ECO:0000256" key="5">
    <source>
        <dbReference type="ARBA" id="ARBA00023163"/>
    </source>
</evidence>
<dbReference type="SMART" id="SM00862">
    <property type="entry name" value="Trans_reg_C"/>
    <property type="match status" value="1"/>
</dbReference>
<dbReference type="Gene3D" id="6.10.250.690">
    <property type="match status" value="1"/>
</dbReference>
<name>A0ABU6IG02_9ACTN</name>
<dbReference type="EMBL" id="JAYMFF010000003">
    <property type="protein sequence ID" value="MEC4175379.1"/>
    <property type="molecule type" value="Genomic_DNA"/>
</dbReference>
<evidence type="ECO:0000313" key="11">
    <source>
        <dbReference type="Proteomes" id="UP001349994"/>
    </source>
</evidence>
<dbReference type="Gene3D" id="1.10.10.10">
    <property type="entry name" value="Winged helix-like DNA-binding domain superfamily/Winged helix DNA-binding domain"/>
    <property type="match status" value="1"/>
</dbReference>
<dbReference type="Pfam" id="PF00072">
    <property type="entry name" value="Response_reg"/>
    <property type="match status" value="1"/>
</dbReference>
<feature type="modified residue" description="4-aspartylphosphate" evidence="6">
    <location>
        <position position="52"/>
    </location>
</feature>
<dbReference type="InterPro" id="IPR001867">
    <property type="entry name" value="OmpR/PhoB-type_DNA-bd"/>
</dbReference>